<dbReference type="SUPFAM" id="SSF53850">
    <property type="entry name" value="Periplasmic binding protein-like II"/>
    <property type="match status" value="1"/>
</dbReference>
<dbReference type="EMBL" id="JAUSVM010000001">
    <property type="protein sequence ID" value="MDQ0425207.1"/>
    <property type="molecule type" value="Genomic_DNA"/>
</dbReference>
<evidence type="ECO:0000313" key="4">
    <source>
        <dbReference type="Proteomes" id="UP001240250"/>
    </source>
</evidence>
<dbReference type="RefSeq" id="WP_070320746.1">
    <property type="nucleotide sequence ID" value="NZ_CP194061.1"/>
</dbReference>
<proteinExistence type="predicted"/>
<reference evidence="3 4" key="1">
    <citation type="submission" date="2023-07" db="EMBL/GenBank/DDBJ databases">
        <title>Sequencing the genomes of 1000 actinobacteria strains.</title>
        <authorList>
            <person name="Klenk H.-P."/>
        </authorList>
    </citation>
    <scope>NUCLEOTIDE SEQUENCE [LARGE SCALE GENOMIC DNA]</scope>
    <source>
        <strain evidence="3 4">DSM 14785</strain>
    </source>
</reference>
<organism evidence="3 4">
    <name type="scientific">Cellulomonas iranensis</name>
    <dbReference type="NCBI Taxonomy" id="76862"/>
    <lineage>
        <taxon>Bacteria</taxon>
        <taxon>Bacillati</taxon>
        <taxon>Actinomycetota</taxon>
        <taxon>Actinomycetes</taxon>
        <taxon>Micrococcales</taxon>
        <taxon>Cellulomonadaceae</taxon>
        <taxon>Cellulomonas</taxon>
    </lineage>
</organism>
<evidence type="ECO:0000256" key="1">
    <source>
        <dbReference type="SAM" id="MobiDB-lite"/>
    </source>
</evidence>
<accession>A0ABU0GIK2</accession>
<evidence type="ECO:0000259" key="2">
    <source>
        <dbReference type="Pfam" id="PF00497"/>
    </source>
</evidence>
<name>A0ABU0GIK2_9CELL</name>
<feature type="compositionally biased region" description="Basic residues" evidence="1">
    <location>
        <begin position="1"/>
        <end position="11"/>
    </location>
</feature>
<protein>
    <submittedName>
        <fullName evidence="3">ABC-type amino acid transport substrate-binding protein</fullName>
    </submittedName>
</protein>
<gene>
    <name evidence="3" type="ORF">JO380_001588</name>
</gene>
<feature type="domain" description="Solute-binding protein family 3/N-terminal" evidence="2">
    <location>
        <begin position="65"/>
        <end position="144"/>
    </location>
</feature>
<feature type="region of interest" description="Disordered" evidence="1">
    <location>
        <begin position="1"/>
        <end position="20"/>
    </location>
</feature>
<sequence>MTSSRRRRTRAGTRDAHRAARRARGAALVAGAFALVALTGCGADAPTFPTDPDGTLERVRGGELRAGLSPHEPWTALGPDGSPDGVEVALVEDFADSLGADVTWTTGGEEALVADLEEGRLDVVVGGFTASTPWTSKAAVTVAYTTVTDEHGKPEGHVVLAPMGENAFLVALERHLLDQEVTAP</sequence>
<dbReference type="Gene3D" id="3.40.190.10">
    <property type="entry name" value="Periplasmic binding protein-like II"/>
    <property type="match status" value="1"/>
</dbReference>
<dbReference type="Pfam" id="PF00497">
    <property type="entry name" value="SBP_bac_3"/>
    <property type="match status" value="1"/>
</dbReference>
<dbReference type="InterPro" id="IPR001638">
    <property type="entry name" value="Solute-binding_3/MltF_N"/>
</dbReference>
<keyword evidence="4" id="KW-1185">Reference proteome</keyword>
<comment type="caution">
    <text evidence="3">The sequence shown here is derived from an EMBL/GenBank/DDBJ whole genome shotgun (WGS) entry which is preliminary data.</text>
</comment>
<dbReference type="Proteomes" id="UP001240250">
    <property type="component" value="Unassembled WGS sequence"/>
</dbReference>
<evidence type="ECO:0000313" key="3">
    <source>
        <dbReference type="EMBL" id="MDQ0425207.1"/>
    </source>
</evidence>